<dbReference type="EMBL" id="ML996688">
    <property type="protein sequence ID" value="KAF2404693.1"/>
    <property type="molecule type" value="Genomic_DNA"/>
</dbReference>
<dbReference type="AlphaFoldDB" id="A0A6G1I8Q5"/>
<proteinExistence type="predicted"/>
<keyword evidence="3" id="KW-1185">Reference proteome</keyword>
<evidence type="ECO:0000259" key="1">
    <source>
        <dbReference type="Pfam" id="PF00085"/>
    </source>
</evidence>
<evidence type="ECO:0000313" key="3">
    <source>
        <dbReference type="Proteomes" id="UP000799640"/>
    </source>
</evidence>
<dbReference type="OrthoDB" id="10257948at2759"/>
<sequence length="210" mass="23645">MSRIDSKVAGLLDRRTLDSDDEDALIAELEEDDDEALSGYREQRLQQLHSEFTRAKKMREEGNGTYTEAMDEKSVMDITTSTKYVVVHFYKNDFGRCGVIDRHLEALAPKHFDTRFLKVNVDNAPFLVTKLKVQVLPCVIAFVDAIGADRIIGFEGLGNGDNFTTKDLEARLLQSGVLVRAKLNEADARGFIGTGRKPAKQEEEDDDDWD</sequence>
<accession>A0A6G1I8Q5</accession>
<dbReference type="CDD" id="cd02989">
    <property type="entry name" value="Phd_like_TxnDC9"/>
    <property type="match status" value="1"/>
</dbReference>
<feature type="domain" description="Thioredoxin" evidence="1">
    <location>
        <begin position="77"/>
        <end position="144"/>
    </location>
</feature>
<dbReference type="Pfam" id="PF00085">
    <property type="entry name" value="Thioredoxin"/>
    <property type="match status" value="1"/>
</dbReference>
<reference evidence="2" key="1">
    <citation type="journal article" date="2020" name="Stud. Mycol.">
        <title>101 Dothideomycetes genomes: a test case for predicting lifestyles and emergence of pathogens.</title>
        <authorList>
            <person name="Haridas S."/>
            <person name="Albert R."/>
            <person name="Binder M."/>
            <person name="Bloem J."/>
            <person name="Labutti K."/>
            <person name="Salamov A."/>
            <person name="Andreopoulos B."/>
            <person name="Baker S."/>
            <person name="Barry K."/>
            <person name="Bills G."/>
            <person name="Bluhm B."/>
            <person name="Cannon C."/>
            <person name="Castanera R."/>
            <person name="Culley D."/>
            <person name="Daum C."/>
            <person name="Ezra D."/>
            <person name="Gonzalez J."/>
            <person name="Henrissat B."/>
            <person name="Kuo A."/>
            <person name="Liang C."/>
            <person name="Lipzen A."/>
            <person name="Lutzoni F."/>
            <person name="Magnuson J."/>
            <person name="Mondo S."/>
            <person name="Nolan M."/>
            <person name="Ohm R."/>
            <person name="Pangilinan J."/>
            <person name="Park H.-J."/>
            <person name="Ramirez L."/>
            <person name="Alfaro M."/>
            <person name="Sun H."/>
            <person name="Tritt A."/>
            <person name="Yoshinaga Y."/>
            <person name="Zwiers L.-H."/>
            <person name="Turgeon B."/>
            <person name="Goodwin S."/>
            <person name="Spatafora J."/>
            <person name="Crous P."/>
            <person name="Grigoriev I."/>
        </authorList>
    </citation>
    <scope>NUCLEOTIDE SEQUENCE</scope>
    <source>
        <strain evidence="2">CBS 262.69</strain>
    </source>
</reference>
<protein>
    <submittedName>
        <fullName evidence="2">Thioredoxin-like protein</fullName>
    </submittedName>
</protein>
<gene>
    <name evidence="2" type="ORF">EJ06DRAFT_216253</name>
</gene>
<dbReference type="InterPro" id="IPR013766">
    <property type="entry name" value="Thioredoxin_domain"/>
</dbReference>
<organism evidence="2 3">
    <name type="scientific">Trichodelitschia bisporula</name>
    <dbReference type="NCBI Taxonomy" id="703511"/>
    <lineage>
        <taxon>Eukaryota</taxon>
        <taxon>Fungi</taxon>
        <taxon>Dikarya</taxon>
        <taxon>Ascomycota</taxon>
        <taxon>Pezizomycotina</taxon>
        <taxon>Dothideomycetes</taxon>
        <taxon>Dothideomycetes incertae sedis</taxon>
        <taxon>Phaeotrichales</taxon>
        <taxon>Phaeotrichaceae</taxon>
        <taxon>Trichodelitschia</taxon>
    </lineage>
</organism>
<name>A0A6G1I8Q5_9PEZI</name>
<dbReference type="Gene3D" id="3.40.30.10">
    <property type="entry name" value="Glutaredoxin"/>
    <property type="match status" value="1"/>
</dbReference>
<evidence type="ECO:0000313" key="2">
    <source>
        <dbReference type="EMBL" id="KAF2404693.1"/>
    </source>
</evidence>
<dbReference type="Proteomes" id="UP000799640">
    <property type="component" value="Unassembled WGS sequence"/>
</dbReference>
<dbReference type="PANTHER" id="PTHR21148">
    <property type="entry name" value="THIOREDOXIN DOMAIN-CONTAINING PROTEIN 9"/>
    <property type="match status" value="1"/>
</dbReference>
<dbReference type="SUPFAM" id="SSF52833">
    <property type="entry name" value="Thioredoxin-like"/>
    <property type="match status" value="1"/>
</dbReference>
<dbReference type="InterPro" id="IPR036249">
    <property type="entry name" value="Thioredoxin-like_sf"/>
</dbReference>